<evidence type="ECO:0000256" key="1">
    <source>
        <dbReference type="SAM" id="MobiDB-lite"/>
    </source>
</evidence>
<feature type="region of interest" description="Disordered" evidence="1">
    <location>
        <begin position="1"/>
        <end position="48"/>
    </location>
</feature>
<evidence type="ECO:0000313" key="4">
    <source>
        <dbReference type="Proteomes" id="UP001190002"/>
    </source>
</evidence>
<organism evidence="2 4">
    <name type="scientific">Ralstonia mannitolilytica</name>
    <dbReference type="NCBI Taxonomy" id="105219"/>
    <lineage>
        <taxon>Bacteria</taxon>
        <taxon>Pseudomonadati</taxon>
        <taxon>Pseudomonadota</taxon>
        <taxon>Betaproteobacteria</taxon>
        <taxon>Burkholderiales</taxon>
        <taxon>Burkholderiaceae</taxon>
        <taxon>Ralstonia</taxon>
    </lineage>
</organism>
<name>A0AAD2EEP6_9RALS</name>
<evidence type="ECO:0000313" key="2">
    <source>
        <dbReference type="EMBL" id="CAJ0680672.1"/>
    </source>
</evidence>
<evidence type="ECO:0000313" key="3">
    <source>
        <dbReference type="EMBL" id="CAJ0862799.1"/>
    </source>
</evidence>
<accession>A0AAD2EEP6</accession>
<dbReference type="EMBL" id="CAUDKV010000005">
    <property type="protein sequence ID" value="CAJ0862799.1"/>
    <property type="molecule type" value="Genomic_DNA"/>
</dbReference>
<evidence type="ECO:0000313" key="5">
    <source>
        <dbReference type="Proteomes" id="UP001190452"/>
    </source>
</evidence>
<feature type="compositionally biased region" description="Basic and acidic residues" evidence="1">
    <location>
        <begin position="38"/>
        <end position="48"/>
    </location>
</feature>
<dbReference type="Proteomes" id="UP001190002">
    <property type="component" value="Unassembled WGS sequence"/>
</dbReference>
<reference evidence="2 5" key="1">
    <citation type="submission" date="2023-07" db="EMBL/GenBank/DDBJ databases">
        <authorList>
            <person name="Peeters C."/>
        </authorList>
    </citation>
    <scope>NUCLEOTIDE SEQUENCE</scope>
    <source>
        <strain evidence="3 5">R-77569</strain>
        <strain evidence="2">R-77591</strain>
    </source>
</reference>
<keyword evidence="5" id="KW-1185">Reference proteome</keyword>
<proteinExistence type="predicted"/>
<dbReference type="EMBL" id="CATVXE010000003">
    <property type="protein sequence ID" value="CAJ0680672.1"/>
    <property type="molecule type" value="Genomic_DNA"/>
</dbReference>
<comment type="caution">
    <text evidence="2">The sequence shown here is derived from an EMBL/GenBank/DDBJ whole genome shotgun (WGS) entry which is preliminary data.</text>
</comment>
<protein>
    <submittedName>
        <fullName evidence="2">Uncharacterized protein</fullName>
    </submittedName>
</protein>
<dbReference type="Proteomes" id="UP001190452">
    <property type="component" value="Unassembled WGS sequence"/>
</dbReference>
<sequence>MPMPTTAALRTSPRTRAETETAPRRPAPPPHERRRHEHPGERTQAHPR</sequence>
<dbReference type="AlphaFoldDB" id="A0AAD2EEP6"/>
<gene>
    <name evidence="3" type="ORF">R77569_01558</name>
    <name evidence="2" type="ORF">R77591_00959</name>
</gene>